<sequence length="224" mass="25939">MGKDNQPKARQTKQLARKLSRREGYDRILIVSEGSKTEPLYLNEIRTKFRLSTTNVQVQHSQYGTSPLQVVEYAEHLLKNGDENKYIEPHAFEQVFVVFDRDDHITYHQALSKAAALNGKLRNDLKQPVSVQAIVSVPCFELWLLLHFEDILAPMHRDVVYQRLRQYLPNYDKGQVGYYQQTCNYSSAAYQRAEQLAQLTNAHNGVEPYTDMHRLVTLLTTLKT</sequence>
<dbReference type="AlphaFoldDB" id="A0A6J6YB28"/>
<gene>
    <name evidence="1" type="ORF">UFOPK3004_00856</name>
</gene>
<accession>A0A6J6YB28</accession>
<proteinExistence type="predicted"/>
<dbReference type="Pfam" id="PF13707">
    <property type="entry name" value="RloB"/>
    <property type="match status" value="1"/>
</dbReference>
<evidence type="ECO:0000313" key="1">
    <source>
        <dbReference type="EMBL" id="CAB4804436.1"/>
    </source>
</evidence>
<protein>
    <submittedName>
        <fullName evidence="1">Unannotated protein</fullName>
    </submittedName>
</protein>
<name>A0A6J6YB28_9ZZZZ</name>
<reference evidence="1" key="1">
    <citation type="submission" date="2020-05" db="EMBL/GenBank/DDBJ databases">
        <authorList>
            <person name="Chiriac C."/>
            <person name="Salcher M."/>
            <person name="Ghai R."/>
            <person name="Kavagutti S V."/>
        </authorList>
    </citation>
    <scope>NUCLEOTIDE SEQUENCE</scope>
</reference>
<dbReference type="EMBL" id="CAFAAL010000064">
    <property type="protein sequence ID" value="CAB4804436.1"/>
    <property type="molecule type" value="Genomic_DNA"/>
</dbReference>
<organism evidence="1">
    <name type="scientific">freshwater metagenome</name>
    <dbReference type="NCBI Taxonomy" id="449393"/>
    <lineage>
        <taxon>unclassified sequences</taxon>
        <taxon>metagenomes</taxon>
        <taxon>ecological metagenomes</taxon>
    </lineage>
</organism>
<dbReference type="InterPro" id="IPR025591">
    <property type="entry name" value="RloB"/>
</dbReference>